<keyword evidence="2" id="KW-1185">Reference proteome</keyword>
<name>A0A0C2MXI4_THEKT</name>
<dbReference type="AlphaFoldDB" id="A0A0C2MXI4"/>
<reference evidence="1 2" key="1">
    <citation type="journal article" date="2014" name="Genome Biol. Evol.">
        <title>The genome of the myxosporean Thelohanellus kitauei shows adaptations to nutrient acquisition within its fish host.</title>
        <authorList>
            <person name="Yang Y."/>
            <person name="Xiong J."/>
            <person name="Zhou Z."/>
            <person name="Huo F."/>
            <person name="Miao W."/>
            <person name="Ran C."/>
            <person name="Liu Y."/>
            <person name="Zhang J."/>
            <person name="Feng J."/>
            <person name="Wang M."/>
            <person name="Wang M."/>
            <person name="Wang L."/>
            <person name="Yao B."/>
        </authorList>
    </citation>
    <scope>NUCLEOTIDE SEQUENCE [LARGE SCALE GENOMIC DNA]</scope>
    <source>
        <strain evidence="1">Wuqing</strain>
    </source>
</reference>
<evidence type="ECO:0000313" key="1">
    <source>
        <dbReference type="EMBL" id="KII68895.1"/>
    </source>
</evidence>
<organism evidence="1 2">
    <name type="scientific">Thelohanellus kitauei</name>
    <name type="common">Myxosporean</name>
    <dbReference type="NCBI Taxonomy" id="669202"/>
    <lineage>
        <taxon>Eukaryota</taxon>
        <taxon>Metazoa</taxon>
        <taxon>Cnidaria</taxon>
        <taxon>Myxozoa</taxon>
        <taxon>Myxosporea</taxon>
        <taxon>Bivalvulida</taxon>
        <taxon>Platysporina</taxon>
        <taxon>Myxobolidae</taxon>
        <taxon>Thelohanellus</taxon>
    </lineage>
</organism>
<sequence length="129" mass="15366">MKVDMIEQHIYVSYITKDTEDVQVEVLTVYGLEIMSFAVGTIVQEIYYTGHMYMIYTYEGVFQYSYGLNKLEKIENPAYEFQYLRVSSQDQIVTTHGYNYLNYFILLKHIYIGNVEGGIDYRKYIHKIF</sequence>
<gene>
    <name evidence="1" type="ORF">RF11_03801</name>
</gene>
<comment type="caution">
    <text evidence="1">The sequence shown here is derived from an EMBL/GenBank/DDBJ whole genome shotgun (WGS) entry which is preliminary data.</text>
</comment>
<proteinExistence type="predicted"/>
<dbReference type="EMBL" id="JWZT01002668">
    <property type="protein sequence ID" value="KII68895.1"/>
    <property type="molecule type" value="Genomic_DNA"/>
</dbReference>
<evidence type="ECO:0000313" key="2">
    <source>
        <dbReference type="Proteomes" id="UP000031668"/>
    </source>
</evidence>
<dbReference type="Proteomes" id="UP000031668">
    <property type="component" value="Unassembled WGS sequence"/>
</dbReference>
<protein>
    <submittedName>
        <fullName evidence="1">Uncharacterized protein</fullName>
    </submittedName>
</protein>
<accession>A0A0C2MXI4</accession>